<dbReference type="CDD" id="cd06850">
    <property type="entry name" value="biotinyl_domain"/>
    <property type="match status" value="1"/>
</dbReference>
<protein>
    <submittedName>
        <fullName evidence="11">Biotin/lipoyl-binding protein</fullName>
    </submittedName>
</protein>
<dbReference type="RefSeq" id="WP_161110210.1">
    <property type="nucleotide sequence ID" value="NZ_WWHY01000001.1"/>
</dbReference>
<dbReference type="SMART" id="SM00878">
    <property type="entry name" value="Biotin_carb_C"/>
    <property type="match status" value="1"/>
</dbReference>
<evidence type="ECO:0000256" key="4">
    <source>
        <dbReference type="ARBA" id="ARBA00022840"/>
    </source>
</evidence>
<dbReference type="InterPro" id="IPR001882">
    <property type="entry name" value="Biotin_BS"/>
</dbReference>
<feature type="compositionally biased region" description="Basic and acidic residues" evidence="7">
    <location>
        <begin position="650"/>
        <end position="660"/>
    </location>
</feature>
<dbReference type="SUPFAM" id="SSF51230">
    <property type="entry name" value="Single hybrid motif"/>
    <property type="match status" value="1"/>
</dbReference>
<dbReference type="InterPro" id="IPR050856">
    <property type="entry name" value="Biotin_carboxylase_complex"/>
</dbReference>
<dbReference type="Pfam" id="PF02785">
    <property type="entry name" value="Biotin_carb_C"/>
    <property type="match status" value="1"/>
</dbReference>
<evidence type="ECO:0000256" key="6">
    <source>
        <dbReference type="PROSITE-ProRule" id="PRU00409"/>
    </source>
</evidence>
<evidence type="ECO:0000313" key="12">
    <source>
        <dbReference type="Proteomes" id="UP000467124"/>
    </source>
</evidence>
<feature type="domain" description="Lipoyl-binding" evidence="8">
    <location>
        <begin position="597"/>
        <end position="672"/>
    </location>
</feature>
<feature type="region of interest" description="Disordered" evidence="7">
    <location>
        <begin position="646"/>
        <end position="698"/>
    </location>
</feature>
<dbReference type="SUPFAM" id="SSF52440">
    <property type="entry name" value="PreATP-grasp domain"/>
    <property type="match status" value="1"/>
</dbReference>
<dbReference type="PROSITE" id="PS50968">
    <property type="entry name" value="BIOTINYL_LIPOYL"/>
    <property type="match status" value="1"/>
</dbReference>
<keyword evidence="2" id="KW-0436">Ligase</keyword>
<dbReference type="InterPro" id="IPR011054">
    <property type="entry name" value="Rudment_hybrid_motif"/>
</dbReference>
<dbReference type="PANTHER" id="PTHR18866:SF126">
    <property type="entry name" value="BIOTIN CARBOXYLASE"/>
    <property type="match status" value="1"/>
</dbReference>
<dbReference type="PROSITE" id="PS00188">
    <property type="entry name" value="BIOTIN"/>
    <property type="match status" value="1"/>
</dbReference>
<dbReference type="Pfam" id="PF00289">
    <property type="entry name" value="Biotin_carb_N"/>
    <property type="match status" value="1"/>
</dbReference>
<reference evidence="11 12" key="1">
    <citation type="journal article" date="2019" name="Nat. Commun.">
        <title>The antimicrobial potential of Streptomyces from insect microbiomes.</title>
        <authorList>
            <person name="Chevrette M.G."/>
            <person name="Carlson C.M."/>
            <person name="Ortega H.E."/>
            <person name="Thomas C."/>
            <person name="Ananiev G.E."/>
            <person name="Barns K.J."/>
            <person name="Book A.J."/>
            <person name="Cagnazzo J."/>
            <person name="Carlos C."/>
            <person name="Flanigan W."/>
            <person name="Grubbs K.J."/>
            <person name="Horn H.A."/>
            <person name="Hoffmann F.M."/>
            <person name="Klassen J.L."/>
            <person name="Knack J.J."/>
            <person name="Lewin G.R."/>
            <person name="McDonald B.R."/>
            <person name="Muller L."/>
            <person name="Melo W.G.P."/>
            <person name="Pinto-Tomas A.A."/>
            <person name="Schmitz A."/>
            <person name="Wendt-Pienkowski E."/>
            <person name="Wildman S."/>
            <person name="Zhao M."/>
            <person name="Zhang F."/>
            <person name="Bugni T.S."/>
            <person name="Andes D.R."/>
            <person name="Pupo M.T."/>
            <person name="Currie C.R."/>
        </authorList>
    </citation>
    <scope>NUCLEOTIDE SEQUENCE [LARGE SCALE GENOMIC DNA]</scope>
    <source>
        <strain evidence="11 12">SID5840</strain>
    </source>
</reference>
<keyword evidence="4 6" id="KW-0067">ATP-binding</keyword>
<dbReference type="InterPro" id="IPR000089">
    <property type="entry name" value="Biotin_lipoyl"/>
</dbReference>
<evidence type="ECO:0000256" key="2">
    <source>
        <dbReference type="ARBA" id="ARBA00022598"/>
    </source>
</evidence>
<comment type="caution">
    <text evidence="11">The sequence shown here is derived from an EMBL/GenBank/DDBJ whole genome shotgun (WGS) entry which is preliminary data.</text>
</comment>
<dbReference type="InterPro" id="IPR011764">
    <property type="entry name" value="Biotin_carboxylation_dom"/>
</dbReference>
<dbReference type="EMBL" id="WWHY01000001">
    <property type="protein sequence ID" value="MYR31312.1"/>
    <property type="molecule type" value="Genomic_DNA"/>
</dbReference>
<dbReference type="Pfam" id="PF02786">
    <property type="entry name" value="CPSase_L_D2"/>
    <property type="match status" value="1"/>
</dbReference>
<feature type="region of interest" description="Disordered" evidence="7">
    <location>
        <begin position="496"/>
        <end position="517"/>
    </location>
</feature>
<sequence length="698" mass="73844">MSPDDHVTPVTALLVANRGEIARRVLRTCRALGVSSVAVHTPGEEDAPHVREADIAAALSVPEGRGPVDAYLDPDALVDAARRAGADAVHPGYGFLSENAGFARAVVDAGLTWVGPAAEVIERMGSKTLAKRVARDAGVPVADALDPADVRDEHLPVLVKAVSGGGGRGMRVVRDLEALPGEVDAARSEAASAFGDPEVFCEPYVERGRHVEVQILADAHGTVWAVGERDCSVQRRHQKVLEEAPAPGLPDALRARLHRAARDLAAAIGYTGAGTAEFLVPATEDGPGEPVFLEMNTRLQVEHPVTECVTGLDLVEWQIRIAEGEPLPAPEPPEPRGHAIEARLYAEDPRRDWRPRTGTLHAFEVPAATAFFETPAGYGVRLDHGVEAGDEVGTDFDPLLAKVVAHGRDRRDALRRLSAALSTALLHGVGTNRDLLVRILGDPHLVDPARLHTGLLTGERLVALARPLADEETERAAALAASLAAIEAVRGHGPTPVGAPAGWRNVPSAPHERRHRTDDGREIVSSFHSTRGVHRPVAEGLRVLSVAPDLVVLETDGVRRPFEIHRAPATPGAPGSVHVRSSLGTVVLTPVDPLPVPETRVDPGALPAPMPGTITAVDVEVGQSVREGQTLLRMEAMKMEHRVTAPADGTVRELPVKAGERVPAGTPLAVLDHTGTEEPSGPPESTTPSHPVDEGSNP</sequence>
<evidence type="ECO:0000256" key="3">
    <source>
        <dbReference type="ARBA" id="ARBA00022741"/>
    </source>
</evidence>
<dbReference type="GO" id="GO:0046872">
    <property type="term" value="F:metal ion binding"/>
    <property type="evidence" value="ECO:0007669"/>
    <property type="project" value="InterPro"/>
</dbReference>
<evidence type="ECO:0000256" key="5">
    <source>
        <dbReference type="ARBA" id="ARBA00023267"/>
    </source>
</evidence>
<dbReference type="SUPFAM" id="SSF56059">
    <property type="entry name" value="Glutathione synthetase ATP-binding domain-like"/>
    <property type="match status" value="1"/>
</dbReference>
<dbReference type="SUPFAM" id="SSF51246">
    <property type="entry name" value="Rudiment single hybrid motif"/>
    <property type="match status" value="1"/>
</dbReference>
<feature type="compositionally biased region" description="Low complexity" evidence="7">
    <location>
        <begin position="677"/>
        <end position="689"/>
    </location>
</feature>
<dbReference type="PROSITE" id="PS50975">
    <property type="entry name" value="ATP_GRASP"/>
    <property type="match status" value="1"/>
</dbReference>
<gene>
    <name evidence="11" type="ORF">GTW20_03245</name>
</gene>
<comment type="cofactor">
    <cofactor evidence="1">
        <name>biotin</name>
        <dbReference type="ChEBI" id="CHEBI:57586"/>
    </cofactor>
</comment>
<dbReference type="InterPro" id="IPR011053">
    <property type="entry name" value="Single_hybrid_motif"/>
</dbReference>
<dbReference type="Proteomes" id="UP000467124">
    <property type="component" value="Unassembled WGS sequence"/>
</dbReference>
<dbReference type="PROSITE" id="PS00867">
    <property type="entry name" value="CPSASE_2"/>
    <property type="match status" value="1"/>
</dbReference>
<accession>A0A7K2IMV5</accession>
<dbReference type="Gene3D" id="2.40.50.100">
    <property type="match status" value="1"/>
</dbReference>
<name>A0A7K2IMV5_9ACTN</name>
<evidence type="ECO:0000259" key="10">
    <source>
        <dbReference type="PROSITE" id="PS50979"/>
    </source>
</evidence>
<dbReference type="PROSITE" id="PS50979">
    <property type="entry name" value="BC"/>
    <property type="match status" value="1"/>
</dbReference>
<dbReference type="InterPro" id="IPR011761">
    <property type="entry name" value="ATP-grasp"/>
</dbReference>
<dbReference type="GO" id="GO:0005524">
    <property type="term" value="F:ATP binding"/>
    <property type="evidence" value="ECO:0007669"/>
    <property type="project" value="UniProtKB-UniRule"/>
</dbReference>
<evidence type="ECO:0000259" key="9">
    <source>
        <dbReference type="PROSITE" id="PS50975"/>
    </source>
</evidence>
<dbReference type="PANTHER" id="PTHR18866">
    <property type="entry name" value="CARBOXYLASE:PYRUVATE/ACETYL-COA/PROPIONYL-COA CARBOXYLASE"/>
    <property type="match status" value="1"/>
</dbReference>
<proteinExistence type="predicted"/>
<dbReference type="InterPro" id="IPR016185">
    <property type="entry name" value="PreATP-grasp_dom_sf"/>
</dbReference>
<feature type="domain" description="Biotin carboxylation" evidence="10">
    <location>
        <begin position="9"/>
        <end position="460"/>
    </location>
</feature>
<dbReference type="Gene3D" id="3.30.470.20">
    <property type="entry name" value="ATP-grasp fold, B domain"/>
    <property type="match status" value="1"/>
</dbReference>
<evidence type="ECO:0000259" key="8">
    <source>
        <dbReference type="PROSITE" id="PS50968"/>
    </source>
</evidence>
<dbReference type="FunFam" id="2.40.50.100:FF:000003">
    <property type="entry name" value="Acetyl-CoA carboxylase biotin carboxyl carrier protein"/>
    <property type="match status" value="1"/>
</dbReference>
<evidence type="ECO:0000256" key="1">
    <source>
        <dbReference type="ARBA" id="ARBA00001953"/>
    </source>
</evidence>
<dbReference type="InterPro" id="IPR005481">
    <property type="entry name" value="BC-like_N"/>
</dbReference>
<keyword evidence="5" id="KW-0092">Biotin</keyword>
<dbReference type="InterPro" id="IPR005482">
    <property type="entry name" value="Biotin_COase_C"/>
</dbReference>
<dbReference type="Pfam" id="PF00364">
    <property type="entry name" value="Biotin_lipoyl"/>
    <property type="match status" value="1"/>
</dbReference>
<dbReference type="AlphaFoldDB" id="A0A7K2IMV5"/>
<keyword evidence="3 6" id="KW-0547">Nucleotide-binding</keyword>
<dbReference type="GO" id="GO:0004075">
    <property type="term" value="F:biotin carboxylase activity"/>
    <property type="evidence" value="ECO:0007669"/>
    <property type="project" value="UniProtKB-EC"/>
</dbReference>
<feature type="domain" description="ATP-grasp" evidence="9">
    <location>
        <begin position="118"/>
        <end position="323"/>
    </location>
</feature>
<organism evidence="11 12">
    <name type="scientific">Nocardiopsis alba</name>
    <dbReference type="NCBI Taxonomy" id="53437"/>
    <lineage>
        <taxon>Bacteria</taxon>
        <taxon>Bacillati</taxon>
        <taxon>Actinomycetota</taxon>
        <taxon>Actinomycetes</taxon>
        <taxon>Streptosporangiales</taxon>
        <taxon>Nocardiopsidaceae</taxon>
        <taxon>Nocardiopsis</taxon>
    </lineage>
</organism>
<dbReference type="InterPro" id="IPR005479">
    <property type="entry name" value="CPAse_ATP-bd"/>
</dbReference>
<evidence type="ECO:0000256" key="7">
    <source>
        <dbReference type="SAM" id="MobiDB-lite"/>
    </source>
</evidence>
<evidence type="ECO:0000313" key="11">
    <source>
        <dbReference type="EMBL" id="MYR31312.1"/>
    </source>
</evidence>